<comment type="caution">
    <text evidence="3">The sequence shown here is derived from an EMBL/GenBank/DDBJ whole genome shotgun (WGS) entry which is preliminary data.</text>
</comment>
<accession>A0A4C1WGP4</accession>
<dbReference type="EMBL" id="BGZK01000556">
    <property type="protein sequence ID" value="GBP50010.1"/>
    <property type="molecule type" value="Genomic_DNA"/>
</dbReference>
<dbReference type="InterPro" id="IPR000595">
    <property type="entry name" value="cNMP-bd_dom"/>
</dbReference>
<dbReference type="InterPro" id="IPR014710">
    <property type="entry name" value="RmlC-like_jellyroll"/>
</dbReference>
<protein>
    <recommendedName>
        <fullName evidence="2">Cyclic nucleotide-binding domain-containing protein</fullName>
    </recommendedName>
</protein>
<dbReference type="Gene3D" id="2.60.120.10">
    <property type="entry name" value="Jelly Rolls"/>
    <property type="match status" value="1"/>
</dbReference>
<dbReference type="Proteomes" id="UP000299102">
    <property type="component" value="Unassembled WGS sequence"/>
</dbReference>
<evidence type="ECO:0000313" key="3">
    <source>
        <dbReference type="EMBL" id="GBP50010.1"/>
    </source>
</evidence>
<evidence type="ECO:0000259" key="2">
    <source>
        <dbReference type="PROSITE" id="PS50042"/>
    </source>
</evidence>
<evidence type="ECO:0000256" key="1">
    <source>
        <dbReference type="SAM" id="MobiDB-lite"/>
    </source>
</evidence>
<evidence type="ECO:0000313" key="4">
    <source>
        <dbReference type="Proteomes" id="UP000299102"/>
    </source>
</evidence>
<organism evidence="3 4">
    <name type="scientific">Eumeta variegata</name>
    <name type="common">Bagworm moth</name>
    <name type="synonym">Eumeta japonica</name>
    <dbReference type="NCBI Taxonomy" id="151549"/>
    <lineage>
        <taxon>Eukaryota</taxon>
        <taxon>Metazoa</taxon>
        <taxon>Ecdysozoa</taxon>
        <taxon>Arthropoda</taxon>
        <taxon>Hexapoda</taxon>
        <taxon>Insecta</taxon>
        <taxon>Pterygota</taxon>
        <taxon>Neoptera</taxon>
        <taxon>Endopterygota</taxon>
        <taxon>Lepidoptera</taxon>
        <taxon>Glossata</taxon>
        <taxon>Ditrysia</taxon>
        <taxon>Tineoidea</taxon>
        <taxon>Psychidae</taxon>
        <taxon>Oiketicinae</taxon>
        <taxon>Eumeta</taxon>
    </lineage>
</organism>
<dbReference type="STRING" id="151549.A0A4C1WGP4"/>
<dbReference type="Gene3D" id="1.20.5.170">
    <property type="match status" value="1"/>
</dbReference>
<dbReference type="OrthoDB" id="63267at2759"/>
<sequence>MDHNFKLEKKYLEMKRLVMEKTEELKRRDKIISLLEHEIDERDATIRYLKNEIDKFRQVVKPLTRQMIDKRRNGFELSEDECFLMKGPGVENTRILPLMEPRLKRTAISAEPLSSLSQSDGMKLVKIPKNQATDSPSRYTFSSPFGAIAHAGLALGYARAPPIAIRSQPPAVRSRFVALAFQTISRELIKSAILDNDFMKNLEMTQIREIVDCMYPVQYAAGSLIIKEGDVGSIVYVMEEYYAKLKRIIISSARGGGGKTIVQYTKLCRCEISHESVAMTYDSRIRDRERPWRRSRPCGLFAPRGRRRGRDVIGRGATSPGVIKATFYYHVGSESPPDRAPGGGALPRTSTATSAYVTRRRRGQRRAGDLVLRALCC</sequence>
<dbReference type="CDD" id="cd12086">
    <property type="entry name" value="DD_cGKI-beta"/>
    <property type="match status" value="1"/>
</dbReference>
<dbReference type="PROSITE" id="PS50042">
    <property type="entry name" value="CNMP_BINDING_3"/>
    <property type="match status" value="1"/>
</dbReference>
<dbReference type="AlphaFoldDB" id="A0A4C1WGP4"/>
<proteinExistence type="predicted"/>
<keyword evidence="4" id="KW-1185">Reference proteome</keyword>
<name>A0A4C1WGP4_EUMVA</name>
<dbReference type="SUPFAM" id="SSF51206">
    <property type="entry name" value="cAMP-binding domain-like"/>
    <property type="match status" value="1"/>
</dbReference>
<feature type="region of interest" description="Disordered" evidence="1">
    <location>
        <begin position="333"/>
        <end position="354"/>
    </location>
</feature>
<gene>
    <name evidence="3" type="ORF">EVAR_46632_1</name>
</gene>
<dbReference type="InterPro" id="IPR018490">
    <property type="entry name" value="cNMP-bd_dom_sf"/>
</dbReference>
<feature type="domain" description="Cyclic nucleotide-binding" evidence="2">
    <location>
        <begin position="198"/>
        <end position="240"/>
    </location>
</feature>
<reference evidence="3 4" key="1">
    <citation type="journal article" date="2019" name="Commun. Biol.">
        <title>The bagworm genome reveals a unique fibroin gene that provides high tensile strength.</title>
        <authorList>
            <person name="Kono N."/>
            <person name="Nakamura H."/>
            <person name="Ohtoshi R."/>
            <person name="Tomita M."/>
            <person name="Numata K."/>
            <person name="Arakawa K."/>
        </authorList>
    </citation>
    <scope>NUCLEOTIDE SEQUENCE [LARGE SCALE GENOMIC DNA]</scope>
</reference>